<evidence type="ECO:0000256" key="1">
    <source>
        <dbReference type="ARBA" id="ARBA00005897"/>
    </source>
</evidence>
<dbReference type="InterPro" id="IPR001881">
    <property type="entry name" value="EGF-like_Ca-bd_dom"/>
</dbReference>
<organism evidence="9 10">
    <name type="scientific">Cyprinus carpio carpio</name>
    <dbReference type="NCBI Taxonomy" id="630221"/>
    <lineage>
        <taxon>Eukaryota</taxon>
        <taxon>Metazoa</taxon>
        <taxon>Chordata</taxon>
        <taxon>Craniata</taxon>
        <taxon>Vertebrata</taxon>
        <taxon>Euteleostomi</taxon>
        <taxon>Actinopterygii</taxon>
        <taxon>Neopterygii</taxon>
        <taxon>Teleostei</taxon>
        <taxon>Ostariophysi</taxon>
        <taxon>Cypriniformes</taxon>
        <taxon>Cyprinidae</taxon>
        <taxon>Cyprininae</taxon>
        <taxon>Cyprinus</taxon>
    </lineage>
</organism>
<keyword evidence="10" id="KW-1185">Reference proteome</keyword>
<evidence type="ECO:0000313" key="9">
    <source>
        <dbReference type="Ensembl" id="ENSCCRP00000159591.1"/>
    </source>
</evidence>
<name>A0A9J8BZK7_CYPCA</name>
<dbReference type="InterPro" id="IPR018097">
    <property type="entry name" value="EGF_Ca-bd_CS"/>
</dbReference>
<protein>
    <recommendedName>
        <fullName evidence="8">EGF-like domain-containing protein</fullName>
    </recommendedName>
</protein>
<feature type="domain" description="EGF-like" evidence="8">
    <location>
        <begin position="136"/>
        <end position="178"/>
    </location>
</feature>
<keyword evidence="7" id="KW-0732">Signal</keyword>
<evidence type="ECO:0000313" key="10">
    <source>
        <dbReference type="Proteomes" id="UP001108240"/>
    </source>
</evidence>
<dbReference type="PROSITE" id="PS01248">
    <property type="entry name" value="EGF_LAM_1"/>
    <property type="match status" value="1"/>
</dbReference>
<dbReference type="Pfam" id="PF07645">
    <property type="entry name" value="EGF_CA"/>
    <property type="match status" value="2"/>
</dbReference>
<keyword evidence="2 5" id="KW-0245">EGF-like domain</keyword>
<proteinExistence type="inferred from homology"/>
<dbReference type="PROSITE" id="PS00022">
    <property type="entry name" value="EGF_1"/>
    <property type="match status" value="1"/>
</dbReference>
<feature type="signal peptide" evidence="7">
    <location>
        <begin position="1"/>
        <end position="24"/>
    </location>
</feature>
<accession>A0A9J8BZK7</accession>
<dbReference type="SMART" id="SM00181">
    <property type="entry name" value="EGF"/>
    <property type="match status" value="3"/>
</dbReference>
<comment type="caution">
    <text evidence="5">Lacks conserved residue(s) required for the propagation of feature annotation.</text>
</comment>
<dbReference type="Ensembl" id="ENSCCRT00000134738.1">
    <property type="protein sequence ID" value="ENSCCRP00000159591.1"/>
    <property type="gene ID" value="ENSCCRG00000044817.2"/>
</dbReference>
<evidence type="ECO:0000259" key="8">
    <source>
        <dbReference type="PROSITE" id="PS50026"/>
    </source>
</evidence>
<reference evidence="9" key="2">
    <citation type="submission" date="2025-09" db="UniProtKB">
        <authorList>
            <consortium name="Ensembl"/>
        </authorList>
    </citation>
    <scope>IDENTIFICATION</scope>
</reference>
<dbReference type="InterPro" id="IPR021852">
    <property type="entry name" value="DUF3456"/>
</dbReference>
<feature type="disulfide bond" evidence="5">
    <location>
        <begin position="168"/>
        <end position="177"/>
    </location>
</feature>
<dbReference type="InterPro" id="IPR000742">
    <property type="entry name" value="EGF"/>
</dbReference>
<dbReference type="Gene3D" id="2.10.25.10">
    <property type="entry name" value="Laminin"/>
    <property type="match status" value="1"/>
</dbReference>
<dbReference type="AlphaFoldDB" id="A0A9J8BZK7"/>
<dbReference type="SMART" id="SM00179">
    <property type="entry name" value="EGF_CA"/>
    <property type="match status" value="2"/>
</dbReference>
<evidence type="ECO:0000256" key="7">
    <source>
        <dbReference type="SAM" id="SignalP"/>
    </source>
</evidence>
<evidence type="ECO:0000256" key="2">
    <source>
        <dbReference type="ARBA" id="ARBA00022536"/>
    </source>
</evidence>
<dbReference type="CDD" id="cd00064">
    <property type="entry name" value="FU"/>
    <property type="match status" value="2"/>
</dbReference>
<feature type="chain" id="PRO_5039951927" description="EGF-like domain-containing protein" evidence="7">
    <location>
        <begin position="25"/>
        <end position="400"/>
    </location>
</feature>
<dbReference type="InterPro" id="IPR049883">
    <property type="entry name" value="NOTCH1_EGF-like"/>
</dbReference>
<dbReference type="SUPFAM" id="SSF57184">
    <property type="entry name" value="Growth factor receptor domain"/>
    <property type="match status" value="2"/>
</dbReference>
<sequence length="400" mass="44157">MIRSNSIFLLSSIILFLPLGSVYTKDFNALCSTCRQLVDKFDKGLEKTAKQNFGGGNTEWEERKLSKYELSEIRLTEILEGLCDSSSFECNHMLEENEEHFETWWFKRKTKHPDLFKWFCIETIKVCCPKGLFGLDCNTCIGGADKPCHGNGKCDGDGTRSGNGKCSCDKGYEGEFCLDCSDGYFSALRNDTFSLCKECHESCDGCTGGTNQDCKECRNGWEKDPEGACIAAGFSLEATFTECFCPINLRTSPSDINECTKDPATCKDNQYCLNTDGSFSCKECDIRCSGCKGPGASYCLTCADGFKDEESTCTDINECTEDPALCKDNQYCLNTDGSFYCKECDTRCSGCKGPGASNCLTCADGYKDEEGTCTEENKEVPAFDSEDSQTGDSPEKHEDL</sequence>
<dbReference type="OMA" id="TDNFNKG"/>
<dbReference type="Proteomes" id="UP001108240">
    <property type="component" value="Unplaced"/>
</dbReference>
<keyword evidence="3" id="KW-0106">Calcium</keyword>
<dbReference type="Pfam" id="PF11938">
    <property type="entry name" value="DUF3456"/>
    <property type="match status" value="1"/>
</dbReference>
<comment type="similarity">
    <text evidence="1">Belongs to the CRELD family.</text>
</comment>
<dbReference type="InterPro" id="IPR006212">
    <property type="entry name" value="Furin_repeat"/>
</dbReference>
<keyword evidence="4 5" id="KW-1015">Disulfide bond</keyword>
<feature type="region of interest" description="Disordered" evidence="6">
    <location>
        <begin position="373"/>
        <end position="400"/>
    </location>
</feature>
<dbReference type="PROSITE" id="PS01187">
    <property type="entry name" value="EGF_CA"/>
    <property type="match status" value="1"/>
</dbReference>
<evidence type="ECO:0000256" key="4">
    <source>
        <dbReference type="ARBA" id="ARBA00023157"/>
    </source>
</evidence>
<dbReference type="GO" id="GO:0005509">
    <property type="term" value="F:calcium ion binding"/>
    <property type="evidence" value="ECO:0007669"/>
    <property type="project" value="InterPro"/>
</dbReference>
<reference evidence="9" key="1">
    <citation type="submission" date="2025-08" db="UniProtKB">
        <authorList>
            <consortium name="Ensembl"/>
        </authorList>
    </citation>
    <scope>IDENTIFICATION</scope>
</reference>
<dbReference type="GeneTree" id="ENSGT00940000160071"/>
<dbReference type="InterPro" id="IPR009030">
    <property type="entry name" value="Growth_fac_rcpt_cys_sf"/>
</dbReference>
<evidence type="ECO:0000256" key="5">
    <source>
        <dbReference type="PROSITE-ProRule" id="PRU00076"/>
    </source>
</evidence>
<dbReference type="PROSITE" id="PS50026">
    <property type="entry name" value="EGF_3"/>
    <property type="match status" value="1"/>
</dbReference>
<dbReference type="InterPro" id="IPR002049">
    <property type="entry name" value="LE_dom"/>
</dbReference>
<evidence type="ECO:0000256" key="6">
    <source>
        <dbReference type="SAM" id="MobiDB-lite"/>
    </source>
</evidence>
<dbReference type="SMART" id="SM00261">
    <property type="entry name" value="FU"/>
    <property type="match status" value="3"/>
</dbReference>
<evidence type="ECO:0000256" key="3">
    <source>
        <dbReference type="ARBA" id="ARBA00022837"/>
    </source>
</evidence>